<dbReference type="GO" id="GO:0003677">
    <property type="term" value="F:DNA binding"/>
    <property type="evidence" value="ECO:0007669"/>
    <property type="project" value="UniProtKB-KW"/>
</dbReference>
<evidence type="ECO:0000313" key="8">
    <source>
        <dbReference type="Proteomes" id="UP001597413"/>
    </source>
</evidence>
<comment type="caution">
    <text evidence="7">The sequence shown here is derived from an EMBL/GenBank/DDBJ whole genome shotgun (WGS) entry which is preliminary data.</text>
</comment>
<dbReference type="SUPFAM" id="SSF53822">
    <property type="entry name" value="Periplasmic binding protein-like I"/>
    <property type="match status" value="1"/>
</dbReference>
<dbReference type="SMART" id="SM00354">
    <property type="entry name" value="HTH_LACI"/>
    <property type="match status" value="1"/>
</dbReference>
<name>A0ABW5A8W9_9RHOB</name>
<evidence type="ECO:0000256" key="1">
    <source>
        <dbReference type="ARBA" id="ARBA00022491"/>
    </source>
</evidence>
<dbReference type="PANTHER" id="PTHR30146:SF151">
    <property type="entry name" value="HTH-TYPE TRANSCRIPTIONAL REPRESSOR CYTR"/>
    <property type="match status" value="1"/>
</dbReference>
<feature type="compositionally biased region" description="Basic and acidic residues" evidence="5">
    <location>
        <begin position="1"/>
        <end position="15"/>
    </location>
</feature>
<dbReference type="Proteomes" id="UP001597413">
    <property type="component" value="Unassembled WGS sequence"/>
</dbReference>
<dbReference type="InterPro" id="IPR046335">
    <property type="entry name" value="LacI/GalR-like_sensor"/>
</dbReference>
<accession>A0ABW5A8W9</accession>
<evidence type="ECO:0000256" key="4">
    <source>
        <dbReference type="ARBA" id="ARBA00023163"/>
    </source>
</evidence>
<dbReference type="PROSITE" id="PS00356">
    <property type="entry name" value="HTH_LACI_1"/>
    <property type="match status" value="1"/>
</dbReference>
<gene>
    <name evidence="7" type="ORF">ACFSM0_06710</name>
</gene>
<dbReference type="Pfam" id="PF13377">
    <property type="entry name" value="Peripla_BP_3"/>
    <property type="match status" value="1"/>
</dbReference>
<dbReference type="InterPro" id="IPR010982">
    <property type="entry name" value="Lambda_DNA-bd_dom_sf"/>
</dbReference>
<evidence type="ECO:0000259" key="6">
    <source>
        <dbReference type="PROSITE" id="PS50932"/>
    </source>
</evidence>
<feature type="region of interest" description="Disordered" evidence="5">
    <location>
        <begin position="1"/>
        <end position="21"/>
    </location>
</feature>
<evidence type="ECO:0000256" key="2">
    <source>
        <dbReference type="ARBA" id="ARBA00023015"/>
    </source>
</evidence>
<dbReference type="Pfam" id="PF00356">
    <property type="entry name" value="LacI"/>
    <property type="match status" value="1"/>
</dbReference>
<dbReference type="InterPro" id="IPR028082">
    <property type="entry name" value="Peripla_BP_I"/>
</dbReference>
<dbReference type="RefSeq" id="WP_377388557.1">
    <property type="nucleotide sequence ID" value="NZ_JBHUIX010000005.1"/>
</dbReference>
<organism evidence="7 8">
    <name type="scientific">Rhodobacter lacus</name>
    <dbReference type="NCBI Taxonomy" id="1641972"/>
    <lineage>
        <taxon>Bacteria</taxon>
        <taxon>Pseudomonadati</taxon>
        <taxon>Pseudomonadota</taxon>
        <taxon>Alphaproteobacteria</taxon>
        <taxon>Rhodobacterales</taxon>
        <taxon>Rhodobacter group</taxon>
        <taxon>Rhodobacter</taxon>
    </lineage>
</organism>
<proteinExistence type="predicted"/>
<reference evidence="8" key="1">
    <citation type="journal article" date="2019" name="Int. J. Syst. Evol. Microbiol.">
        <title>The Global Catalogue of Microorganisms (GCM) 10K type strain sequencing project: providing services to taxonomists for standard genome sequencing and annotation.</title>
        <authorList>
            <consortium name="The Broad Institute Genomics Platform"/>
            <consortium name="The Broad Institute Genome Sequencing Center for Infectious Disease"/>
            <person name="Wu L."/>
            <person name="Ma J."/>
        </authorList>
    </citation>
    <scope>NUCLEOTIDE SEQUENCE [LARGE SCALE GENOMIC DNA]</scope>
    <source>
        <strain evidence="8">CCUG 55131</strain>
    </source>
</reference>
<dbReference type="PANTHER" id="PTHR30146">
    <property type="entry name" value="LACI-RELATED TRANSCRIPTIONAL REPRESSOR"/>
    <property type="match status" value="1"/>
</dbReference>
<dbReference type="CDD" id="cd01392">
    <property type="entry name" value="HTH_LacI"/>
    <property type="match status" value="1"/>
</dbReference>
<feature type="domain" description="HTH lacI-type" evidence="6">
    <location>
        <begin position="22"/>
        <end position="76"/>
    </location>
</feature>
<sequence>MDHPESDQPERDRGAKPGRRRATVVDVARLAGVSAGTVSNAINGKRRVDPETRARVEAAIDALAYRPNIAARGIRTGRANTIALVSSMAAGVAAGPSRLGFLMEIAGAAALAALERNVALVLVPPIPDPETALRAVPLDGALLVEPARNDPFLPFLAVRGIPTVSIGAAYGVVSAQVDLNYDKTVDLLMDHLIETGARDFPLLIGTSARRYYEVFEARYRARAAQIGMVPQVLRIDERLGEQAAAQVVARHLRTRPGLDGVLAPVDALATGAMMALREARKAVPAEVRVVTRYDGLRARSETPQLTAVDLHLETVARTAAIALLELIEGRSVAPILPGPMPQLVMRASSRRN</sequence>
<dbReference type="Gene3D" id="3.40.50.2300">
    <property type="match status" value="2"/>
</dbReference>
<keyword evidence="3 7" id="KW-0238">DNA-binding</keyword>
<evidence type="ECO:0000313" key="7">
    <source>
        <dbReference type="EMBL" id="MFD2173773.1"/>
    </source>
</evidence>
<dbReference type="InterPro" id="IPR000843">
    <property type="entry name" value="HTH_LacI"/>
</dbReference>
<dbReference type="EMBL" id="JBHUIX010000005">
    <property type="protein sequence ID" value="MFD2173773.1"/>
    <property type="molecule type" value="Genomic_DNA"/>
</dbReference>
<keyword evidence="2" id="KW-0805">Transcription regulation</keyword>
<keyword evidence="8" id="KW-1185">Reference proteome</keyword>
<dbReference type="SUPFAM" id="SSF47413">
    <property type="entry name" value="lambda repressor-like DNA-binding domains"/>
    <property type="match status" value="1"/>
</dbReference>
<evidence type="ECO:0000256" key="5">
    <source>
        <dbReference type="SAM" id="MobiDB-lite"/>
    </source>
</evidence>
<keyword evidence="4" id="KW-0804">Transcription</keyword>
<dbReference type="Gene3D" id="1.10.260.40">
    <property type="entry name" value="lambda repressor-like DNA-binding domains"/>
    <property type="match status" value="1"/>
</dbReference>
<evidence type="ECO:0000256" key="3">
    <source>
        <dbReference type="ARBA" id="ARBA00023125"/>
    </source>
</evidence>
<dbReference type="PROSITE" id="PS50932">
    <property type="entry name" value="HTH_LACI_2"/>
    <property type="match status" value="1"/>
</dbReference>
<keyword evidence="1" id="KW-0678">Repressor</keyword>
<protein>
    <submittedName>
        <fullName evidence="7">LacI family DNA-binding transcriptional regulator</fullName>
    </submittedName>
</protein>